<keyword evidence="14" id="KW-1185">Reference proteome</keyword>
<dbReference type="Proteomes" id="UP001178508">
    <property type="component" value="Chromosome 21"/>
</dbReference>
<proteinExistence type="predicted"/>
<dbReference type="PANTHER" id="PTHR46769">
    <property type="entry name" value="POLYCYSTIC KIDNEY AND HEPATIC DISEASE 1 (AUTOSOMAL RECESSIVE)-LIKE 1"/>
    <property type="match status" value="1"/>
</dbReference>
<dbReference type="SMART" id="SM00710">
    <property type="entry name" value="PbH1"/>
    <property type="match status" value="9"/>
</dbReference>
<keyword evidence="5" id="KW-0732">Signal</keyword>
<dbReference type="SUPFAM" id="SSF81296">
    <property type="entry name" value="E set domains"/>
    <property type="match status" value="13"/>
</dbReference>
<dbReference type="SMART" id="SM00429">
    <property type="entry name" value="IPT"/>
    <property type="match status" value="11"/>
</dbReference>
<dbReference type="InterPro" id="IPR006626">
    <property type="entry name" value="PbH1"/>
</dbReference>
<dbReference type="Gene3D" id="2.60.120.1560">
    <property type="match status" value="1"/>
</dbReference>
<dbReference type="InterPro" id="IPR052387">
    <property type="entry name" value="Fibrocystin"/>
</dbReference>
<dbReference type="InterPro" id="IPR055401">
    <property type="entry name" value="CEMIP_beta-hel_dom"/>
</dbReference>
<comment type="subcellular location">
    <subcellularLocation>
        <location evidence="2">Cell membrane</location>
    </subcellularLocation>
    <subcellularLocation>
        <location evidence="3">Cell projection</location>
    </subcellularLocation>
    <subcellularLocation>
        <location evidence="1">Membrane</location>
        <topology evidence="1">Single-pass membrane protein</topology>
    </subcellularLocation>
</comment>
<dbReference type="Gene3D" id="2.60.40.10">
    <property type="entry name" value="Immunoglobulins"/>
    <property type="match status" value="13"/>
</dbReference>
<dbReference type="Pfam" id="PF07691">
    <property type="entry name" value="PA14"/>
    <property type="match status" value="1"/>
</dbReference>
<dbReference type="CDD" id="cd00603">
    <property type="entry name" value="IPT_PCSR"/>
    <property type="match status" value="12"/>
</dbReference>
<feature type="compositionally biased region" description="Basic and acidic residues" evidence="10">
    <location>
        <begin position="47"/>
        <end position="62"/>
    </location>
</feature>
<dbReference type="Pfam" id="PF24606">
    <property type="entry name" value="CEMIP_beta-hel"/>
    <property type="match status" value="2"/>
</dbReference>
<evidence type="ECO:0000256" key="9">
    <source>
        <dbReference type="ARBA" id="ARBA00023273"/>
    </source>
</evidence>
<evidence type="ECO:0000259" key="11">
    <source>
        <dbReference type="PROSITE" id="PS51484"/>
    </source>
</evidence>
<evidence type="ECO:0000256" key="4">
    <source>
        <dbReference type="ARBA" id="ARBA00022475"/>
    </source>
</evidence>
<keyword evidence="7" id="KW-1133">Transmembrane helix</keyword>
<evidence type="ECO:0000256" key="8">
    <source>
        <dbReference type="ARBA" id="ARBA00023180"/>
    </source>
</evidence>
<dbReference type="Pfam" id="PF01833">
    <property type="entry name" value="TIG"/>
    <property type="match status" value="13"/>
</dbReference>
<evidence type="ECO:0000256" key="1">
    <source>
        <dbReference type="ARBA" id="ARBA00004167"/>
    </source>
</evidence>
<keyword evidence="7" id="KW-0812">Transmembrane</keyword>
<evidence type="ECO:0000256" key="10">
    <source>
        <dbReference type="SAM" id="MobiDB-lite"/>
    </source>
</evidence>
<dbReference type="InterPro" id="IPR019316">
    <property type="entry name" value="G8_domain"/>
</dbReference>
<dbReference type="InterPro" id="IPR011658">
    <property type="entry name" value="PA14_dom"/>
</dbReference>
<feature type="compositionally biased region" description="Basic and acidic residues" evidence="10">
    <location>
        <begin position="111"/>
        <end position="128"/>
    </location>
</feature>
<evidence type="ECO:0000256" key="7">
    <source>
        <dbReference type="ARBA" id="ARBA00022989"/>
    </source>
</evidence>
<dbReference type="PROSITE" id="PS51820">
    <property type="entry name" value="PA14"/>
    <property type="match status" value="1"/>
</dbReference>
<dbReference type="SUPFAM" id="SSF56988">
    <property type="entry name" value="Anthrax protective antigen"/>
    <property type="match status" value="1"/>
</dbReference>
<dbReference type="SMART" id="SM01225">
    <property type="entry name" value="G8"/>
    <property type="match status" value="2"/>
</dbReference>
<evidence type="ECO:0000313" key="13">
    <source>
        <dbReference type="EMBL" id="CAJ1082786.1"/>
    </source>
</evidence>
<dbReference type="GO" id="GO:0005886">
    <property type="term" value="C:plasma membrane"/>
    <property type="evidence" value="ECO:0007669"/>
    <property type="project" value="UniProtKB-SubCell"/>
</dbReference>
<feature type="region of interest" description="Disordered" evidence="10">
    <location>
        <begin position="47"/>
        <end position="142"/>
    </location>
</feature>
<keyword evidence="8" id="KW-0325">Glycoprotein</keyword>
<dbReference type="SUPFAM" id="SSF49503">
    <property type="entry name" value="Cupredoxins"/>
    <property type="match status" value="1"/>
</dbReference>
<dbReference type="PROSITE" id="PS51484">
    <property type="entry name" value="G8"/>
    <property type="match status" value="2"/>
</dbReference>
<keyword evidence="4" id="KW-1003">Cell membrane</keyword>
<sequence>MVETGVSGLCAHGCISQRTRLVLARISFLKGLGAPQLIHLDKRTDHEQRLADEGRDQPEADRNGGTGAAERVTQGKAGGVWVEGPAESTLQRCDQRKGSGACHSGGPGHRSHTERQSTRTRQCEERASAENPSFSSSARHFELKSRKTRRKNLLKERLTVFCVSDPVTLEVKADMFSGDDTVVKGNPLTFRVWSVRGGTLTGVIRRRAGERYRQTLFLDLLSTPEINDSPTAFLQIYHHVRLQVREELNLGNPQDGVPAEAGGSPPLALLLLRSVKISPGAQSVSFIRPRYASAAGATHLTIFGKGFSQKKFQLTAKDDKFGNTVVLVSDIVTVPCDVEADSTHGNQILCYTRALKYGDYAVRVIVDGVPIPDRNLCNGNPNSYHCRVIVRWWYTPDVSHFYPNSGPPGTLVTFEGLIHTDVYGSNEKLASNGLNVQMLRAFVAGMPCELLKPNSDELYQLKLNSETSWWGALRCKMTGTYVGNQNGSFINTYGRNVVKKKVYRVRAVYSSPPKQSLAMFQSFAEVTGVSPPQGSVMGGTLLTIEGRFFDETNSRARVLTGGLPCDVLNVSDDKITCRTAKYETNNNRKIFPKGRGFFVEIWNNTKTRSPSEIAAYTDETPGYWSMWRQDLPVTFPQAFDNFATRTKGLFAPLESGNYRMTIKCDDKCELYLSNSSRPEDKVKVAEQPYYTAGSISSQTSSVVNLEAGQNYYYELLHQEYAGAAHFTFGFNYEGSSFTEDQTDDAVNEVQQIIAENQVFDEEQVVSLMSWPKSASRIKEVQKLTVKSDCASHLCASTFFSLGYGEAKTGPIPVTASSDMVEVYLNDLFSIKPDTVQVTKQGDDFTVTFDSDRGDFELLKYEVLSPDINITVTEVTKGESNMKTFTLLLDGLHTEPIPYNATQSEVQSALMTALKADCPDEIERPEGTDVAFYKDYEDDKSKYDSAETGTRVKTGFCGLWSLKNPGAPFKTSYIKDNGEKYGAISLDVFPWICFAYRGGLKDEVGIKFTYSNSQGRAKTETAKITAVFNKEDKWSYKCIDLKMSLQGEYTGGKFSMQELRLYKKDSDVDFFMDALYIGKTPTTKNENAVPLKRRPSPNGEKTFEGIKVSREESSNSTISYKIKMTPDDCASGFPMLQVGFSQMSDSGEDMVEYNYGQASIRVSRNHRATPRLSGTFDLGFQDSWVKDLSVDISAEDLTYVLQGIKGMGQVSVSKQGSCSRPLWRIKWLTNSGNQPELQINGSKIIGNNVKSWVRERTGGGLRIKSLTGDYTRFWGTKPQVEVYINGIPSNCVGDCTFEWSKDKTPVLTGVSPPKGSDHLGTPLTITGTNFSNEKADVFVGNTRCHVEKFSANTQVCRLGSSSAGTYPVSVSFPSLGNASTTDGNIFYFTYESGISSFSPLSGSLAGGTLLTFLGYGLSLDSTVTVGGAECKVVNGNETKLTCRTPAGTAGSVKVVMQVGNKSLTAGSLFTYNSKLTPQISRMGPNTATVTGEQVLTITGLNLGGQSDDSMVLVGKKECMIMKWVDTEIKCLLPVLPPDLYKVYVQVGNNGYPQTRDNVVTEIKYILEIYSVSPKFGSLLGATRLTIPGSGFSSNILDNKVSVGKADCEVKSASEDELQCVLLSEEKTHIVTNQGTHHTHGQGYAWEPSSLTVYAGDTVTWRMKAPAFQQGRLRVFSVSTPSGTTYEDGPFNSGDIGVVEQATFSYRFTIPGTYYLSGYVDTKDKIPLQGSVVVVDREEKTEEIDVAVKGVEAKHVKKDSNSQSTTAQPCIAFIQCSHTTNTSDDLTFRFTACATPKVNSISPNQGTYHQVIHIKGSGFSDTACANEVTVGGQPCQVINSSNSDIYCRLSKDSGLAIGVPHSVALRVNNIGEAIIAVPKELHRRFVVLPVVDSLSPQIGSTTGYTRVLILGSGLSEGKVSAANMPCAVVAMNYTSIVCDTSPSAPRTGDVVLHMGRIKSSCQSSCSFEYSPSVTPGVKSISPDSISGPSTVTISGSSFGTDKDGVAVFASDTELEVITVTDDSISAKVNSLSAGNHPVQVIVRSKGLSSGSLTLTSEAKADVNPVAGSLEGGTPVVFTGNGFAPGNTSVMIGGKTCEIMEVTTARLRCLTPPHEEGEQNFIIQVFSVQYPALGFNYSLEHTPIIRSVSPAKGTSLTVITLTGSGFGNDPEQVHVPINGVPCAVSAVSDSKLTCTAGESPGGTFEVVLRHSVDGFSQSNVTFQYELKLDSVQPKEGDFAGGTPLSLQGSGFDPLNSVVSICTEECKVDRNMSTSNRLYCESPFNNGTDSELSCSIVVSTKNDAVTISGGFTYKSQLTPVITKVSPRRGGTAGGTLLTITGSGFSTDKSKVTVTIAGSVCDVKSTTNTKITCVTNSQSQSQEAKVRVTIGEQGDARQDNADFFYIDVWSSKYTWGGQSPPEMGSFAIVTKGQTILLDTSTPVLKMLLIQGGTLVFDEEDIELQAENILITDGGRLQVGTEEAPFQHKAIITLHGNVGSPELPVYGAKTLAIREGVLDLHGIPVPVTWTHLAQTVNKGSKTLTLKKAVTWKVGDEIVIATTGHRHSQKENEVRKIASVSDDSKTLTLTEPVEYSHMGVTLTLPDGTNFEARAEVGLLTRNVVVRGAKHDEWLTTIKACPEGFNTGQFATQTCFQGRFGEEIGSDQFGGCIMFHAPEPNKNLAIGRIGHVEVTHAGQAFRLGRYPIHWHLMGDINYKSYVRGCAIHGTFNRAVTIHNTHRLLVERNVIYNIMGGAFFIEDGIETKNILQYNLAVFVRQSTSLLNDDVTPAAYWVTNPDNIIRHNAAAGGTHFGFWYRMHNHPDGPSFDPNICQKRVPLGEFTNNTVHSQGWFGIWIFQDYFPMVGGGCRSNTPEPAVFHSLTTWNCEKGAEWVNVGAVQFTFFLMVNNEKAGIEGKRIVESAVRGFGGTVGAMVSNSTIVGRVDGLLEPKTKHRNIGVILPFDDGMRVENTRFINFDRSTSAAIGITEVDGTCLALCGGWLAEFSDTKFMNSPNKALFRWEHEGVLHDIDGSLTEHIGNKVVPQSPLLDPSHCKPSAEWSNSFPAAVCDQTTDFHRMAFNKVSPPSLDAKDVLLTNKHNTSLVPYAVKRLTHKPGWQALLPSKQTYFMAFENAEHITNITYSARFYGFKPDQYVIICHNFTQSPDSFNIVDRRNGSKTPLSFTENESGDWHFDDTTNTLCYMVSGKGSPNRRKGSVDPSVKDIDVNLKVHRCFYPNCIPPTPPPPATLPPLPTGRPDNYILWSNASFWKNSAENNFTVPAEGTDVVIPLGKWVVLDRNTPPLNKLTINGVFEIPDTPMNASNRQSRSAPKYSSVVVDAFYISIQGGRLIAGKDDEPFRGQLQFKLRGNHRTQDWPLPNGPNQGSKVLGVFGTLELYGQPHNDYHTKLAATADAGAKKLTLTKSVDWQVGDEIAISSTSYSAWETEKNKIADVSDDGLQLTLEQPLTYKHISERHSVPGTSYSYTLAADVALLSRNIKIIGEEYDEMMKESFGARVLVGTFTSDGITYRGKAQIKNVEFYRSGQEGWTDPSDPRYSVAFHNLGQVADESSLWCCAFHSGFSPAVGVFGTDELEIVSNVIHHTVGEGIRIWGNKVTLTGNLVMMTLWPGSYQDREEAFNFDWTASIETNKGTNVMMQNNIVAGFERVAYRVNGEPCPGTKNPVKSWSNNEAHSGLFAGVFMDKDGLPSCSLIQGFQIWRSFDFGFYFQTPSSVIAANLTLVDNGMGILPLIYGPPSAAKLFANKYAHIRDSLIVGSSPNFDCSATLPNSDFNVRGSELHRAPRPLTGGRSGICAPTFMSSHNGAPDMSYVQSSSYNAIAGLMTVTDTTFVSFKSVCSGEKNIIFSTNPQNEDLHHPTHISGATLVDCTEDAKVYILKPDLGKVNPSDCVDMSCDGKRKTFFKDLDGSFLGSVGTILPFSEFEWDGDAKWGLGDYRIPAVMLTDKDGSRIPVDKIAPNKGIIRKGCKFMTSWNAYKCPPGLNYRMVSIESLDPDSETRRLSPVAMLGGGFVDLVNGPQDHGWCAGYTCQKRLSAFHFIMPAKEYVEIYFSSTSPQKLRFMMLNAKQSESIRLGVFFSKPQRTDVYVNDKLIAPTNAEWYEDKSDFELKKPIYPGQYIPQMNASTGSNFFDPDTKMLKFIVRGSDPIEVRISPILFLSFDLPTMTEDQFFEDDLVNNLAVFLKIPAKMIRVTNIIREGGGARRRRRSAQGLQVEVEIKVPPVQETNNSTDNEKDFTLLKTAANDLGQAAVSGNLSKSIGFNVSSLGVIAPPPPSSDPSWQEEAAEEQTKTKPTVSFVSTVSNLILMEEPIAGEYVGPLDQQPSLMAVDEEGNCVSVGVTTLTVTATLKDSSGNPVSGLDGNTTILFKTCWANYTDLSILDSGENLTMVFALKEWTSTSRSFSVKATPTTTSPTTTQSTTTTNQPEQTTDDSIFSSSSALTAGSLCMVSVIYNIACCSGVNPIC</sequence>
<organism evidence="13 14">
    <name type="scientific">Xyrichtys novacula</name>
    <name type="common">Pearly razorfish</name>
    <name type="synonym">Hemipteronotus novacula</name>
    <dbReference type="NCBI Taxonomy" id="13765"/>
    <lineage>
        <taxon>Eukaryota</taxon>
        <taxon>Metazoa</taxon>
        <taxon>Chordata</taxon>
        <taxon>Craniata</taxon>
        <taxon>Vertebrata</taxon>
        <taxon>Euteleostomi</taxon>
        <taxon>Actinopterygii</taxon>
        <taxon>Neopterygii</taxon>
        <taxon>Teleostei</taxon>
        <taxon>Neoteleostei</taxon>
        <taxon>Acanthomorphata</taxon>
        <taxon>Eupercaria</taxon>
        <taxon>Labriformes</taxon>
        <taxon>Labridae</taxon>
        <taxon>Xyrichtys</taxon>
    </lineage>
</organism>
<feature type="region of interest" description="Disordered" evidence="10">
    <location>
        <begin position="4412"/>
        <end position="4441"/>
    </location>
</feature>
<evidence type="ECO:0000256" key="2">
    <source>
        <dbReference type="ARBA" id="ARBA00004236"/>
    </source>
</evidence>
<evidence type="ECO:0000259" key="12">
    <source>
        <dbReference type="PROSITE" id="PS51820"/>
    </source>
</evidence>
<evidence type="ECO:0000256" key="5">
    <source>
        <dbReference type="ARBA" id="ARBA00022729"/>
    </source>
</evidence>
<dbReference type="SUPFAM" id="SSF51126">
    <property type="entry name" value="Pectin lyase-like"/>
    <property type="match status" value="2"/>
</dbReference>
<dbReference type="InterPro" id="IPR013783">
    <property type="entry name" value="Ig-like_fold"/>
</dbReference>
<dbReference type="PANTHER" id="PTHR46769:SF2">
    <property type="entry name" value="FIBROCYSTIN-L ISOFORM 2 PRECURSOR-RELATED"/>
    <property type="match status" value="1"/>
</dbReference>
<keyword evidence="6" id="KW-0677">Repeat</keyword>
<dbReference type="FunFam" id="2.60.40.10:FF:000616">
    <property type="entry name" value="PKHD1 like 1"/>
    <property type="match status" value="2"/>
</dbReference>
<dbReference type="FunFam" id="2.60.40.10:FF:001292">
    <property type="entry name" value="PKHD1 like 1"/>
    <property type="match status" value="1"/>
</dbReference>
<dbReference type="EMBL" id="OY660884">
    <property type="protein sequence ID" value="CAJ1082786.1"/>
    <property type="molecule type" value="Genomic_DNA"/>
</dbReference>
<feature type="domain" description="G8" evidence="11">
    <location>
        <begin position="2408"/>
        <end position="2528"/>
    </location>
</feature>
<dbReference type="InterPro" id="IPR002909">
    <property type="entry name" value="IPT_dom"/>
</dbReference>
<name>A0AAV1HCK2_XYRNO</name>
<dbReference type="GO" id="GO:0042995">
    <property type="term" value="C:cell projection"/>
    <property type="evidence" value="ECO:0007669"/>
    <property type="project" value="UniProtKB-SubCell"/>
</dbReference>
<dbReference type="InterPro" id="IPR014756">
    <property type="entry name" value="Ig_E-set"/>
</dbReference>
<dbReference type="FunFam" id="2.60.40.10:FF:000857">
    <property type="entry name" value="PKHD1 like 1"/>
    <property type="match status" value="1"/>
</dbReference>
<dbReference type="GO" id="GO:0007399">
    <property type="term" value="P:nervous system development"/>
    <property type="evidence" value="ECO:0007669"/>
    <property type="project" value="UniProtKB-ARBA"/>
</dbReference>
<reference evidence="13" key="1">
    <citation type="submission" date="2023-08" db="EMBL/GenBank/DDBJ databases">
        <authorList>
            <person name="Alioto T."/>
            <person name="Alioto T."/>
            <person name="Gomez Garrido J."/>
        </authorList>
    </citation>
    <scope>NUCLEOTIDE SEQUENCE</scope>
</reference>
<dbReference type="FunFam" id="2.60.40.10:FF:001057">
    <property type="entry name" value="PKHD1 like 1"/>
    <property type="match status" value="1"/>
</dbReference>
<evidence type="ECO:0000313" key="14">
    <source>
        <dbReference type="Proteomes" id="UP001178508"/>
    </source>
</evidence>
<dbReference type="Pfam" id="PF10162">
    <property type="entry name" value="G8"/>
    <property type="match status" value="2"/>
</dbReference>
<dbReference type="InterPro" id="IPR011050">
    <property type="entry name" value="Pectin_lyase_fold/virulence"/>
</dbReference>
<gene>
    <name evidence="13" type="ORF">XNOV1_A024943</name>
</gene>
<feature type="compositionally biased region" description="Low complexity" evidence="10">
    <location>
        <begin position="4416"/>
        <end position="4436"/>
    </location>
</feature>
<feature type="domain" description="G8" evidence="11">
    <location>
        <begin position="3260"/>
        <end position="3403"/>
    </location>
</feature>
<feature type="domain" description="PA14" evidence="12">
    <location>
        <begin position="592"/>
        <end position="744"/>
    </location>
</feature>
<evidence type="ECO:0000256" key="6">
    <source>
        <dbReference type="ARBA" id="ARBA00022737"/>
    </source>
</evidence>
<feature type="region of interest" description="Disordered" evidence="10">
    <location>
        <begin position="4279"/>
        <end position="4302"/>
    </location>
</feature>
<protein>
    <submittedName>
        <fullName evidence="13">Fibrocystin-L-like</fullName>
    </submittedName>
</protein>
<dbReference type="InterPro" id="IPR037524">
    <property type="entry name" value="PA14/GLEYA"/>
</dbReference>
<evidence type="ECO:0000256" key="3">
    <source>
        <dbReference type="ARBA" id="ARBA00004316"/>
    </source>
</evidence>
<accession>A0AAV1HCK2</accession>
<dbReference type="FunFam" id="2.160.20.10:FF:000070">
    <property type="entry name" value="PKHD1 like 1"/>
    <property type="match status" value="1"/>
</dbReference>
<dbReference type="Gene3D" id="2.60.40.420">
    <property type="entry name" value="Cupredoxins - blue copper proteins"/>
    <property type="match status" value="1"/>
</dbReference>
<keyword evidence="7" id="KW-0472">Membrane</keyword>
<dbReference type="InterPro" id="IPR008972">
    <property type="entry name" value="Cupredoxin"/>
</dbReference>
<keyword evidence="9" id="KW-0966">Cell projection</keyword>